<evidence type="ECO:0000259" key="9">
    <source>
        <dbReference type="Pfam" id="PF08240"/>
    </source>
</evidence>
<dbReference type="InterPro" id="IPR002328">
    <property type="entry name" value="ADH_Zn_CS"/>
</dbReference>
<dbReference type="PANTHER" id="PTHR42813:SF3">
    <property type="entry name" value="GLUTATHIONE-INDEPENDENT FORMALDEHYDE DEHYDROGENASE"/>
    <property type="match status" value="1"/>
</dbReference>
<sequence>MSMKAVVYKEAFKVAIEDKPKPQIEHPNDVIIKITTSAICGSDLHMYEGRTGAEPGIVFGHENMGIVEEVGSGVALLKKGDRIVLPFNVACGHCANCETGFTAFCTEVNPGFAGGAYGYVAMGPYQGGQAQYLRVPWADFNALLLPPGKEHEEDFILLADIFPTGWHGVTLSGFKPGENVAIWGAGPVGLMAAYSAVLRGAAKVYVVDRVPERLAKARELGCTPVDFTKGDPVEQIIKLHGGMVDRAVDAVGYQAVAADGKKEQANAVLDALIRVVRPTGGLGIPGLYVPSDPGAQDEATRNGNLTLPFGKLFEKGLSLGTGQANVKAYNKYLRDMIIAGRAKPSFVVSNTISIDEAPDAYEKFDKRIEGYTKVLIHPNGW</sequence>
<keyword evidence="5" id="KW-0560">Oxidoreductase</keyword>
<dbReference type="Gene3D" id="3.90.180.10">
    <property type="entry name" value="Medium-chain alcohol dehydrogenases, catalytic domain"/>
    <property type="match status" value="1"/>
</dbReference>
<dbReference type="GO" id="GO:0016491">
    <property type="term" value="F:oxidoreductase activity"/>
    <property type="evidence" value="ECO:0007669"/>
    <property type="project" value="UniProtKB-KW"/>
</dbReference>
<dbReference type="OrthoDB" id="256333at2759"/>
<keyword evidence="3 7" id="KW-0479">Metal-binding</keyword>
<feature type="domain" description="Alcohol dehydrogenase-like N-terminal" evidence="9">
    <location>
        <begin position="27"/>
        <end position="139"/>
    </location>
</feature>
<name>A0A167HLM4_CALVF</name>
<evidence type="ECO:0000313" key="10">
    <source>
        <dbReference type="EMBL" id="KZO91758.1"/>
    </source>
</evidence>
<comment type="similarity">
    <text evidence="2 7">Belongs to the zinc-containing alcohol dehydrogenase family.</text>
</comment>
<dbReference type="STRING" id="1330018.A0A167HLM4"/>
<evidence type="ECO:0000256" key="1">
    <source>
        <dbReference type="ARBA" id="ARBA00001947"/>
    </source>
</evidence>
<keyword evidence="11" id="KW-1185">Reference proteome</keyword>
<dbReference type="Pfam" id="PF00107">
    <property type="entry name" value="ADH_zinc_N"/>
    <property type="match status" value="1"/>
</dbReference>
<dbReference type="InterPro" id="IPR013149">
    <property type="entry name" value="ADH-like_C"/>
</dbReference>
<dbReference type="PANTHER" id="PTHR42813">
    <property type="entry name" value="ZINC-TYPE ALCOHOL DEHYDROGENASE-LIKE"/>
    <property type="match status" value="1"/>
</dbReference>
<reference evidence="10 11" key="1">
    <citation type="journal article" date="2016" name="Mol. Biol. Evol.">
        <title>Comparative Genomics of Early-Diverging Mushroom-Forming Fungi Provides Insights into the Origins of Lignocellulose Decay Capabilities.</title>
        <authorList>
            <person name="Nagy L.G."/>
            <person name="Riley R."/>
            <person name="Tritt A."/>
            <person name="Adam C."/>
            <person name="Daum C."/>
            <person name="Floudas D."/>
            <person name="Sun H."/>
            <person name="Yadav J.S."/>
            <person name="Pangilinan J."/>
            <person name="Larsson K.H."/>
            <person name="Matsuura K."/>
            <person name="Barry K."/>
            <person name="Labutti K."/>
            <person name="Kuo R."/>
            <person name="Ohm R.A."/>
            <person name="Bhattacharya S.S."/>
            <person name="Shirouzu T."/>
            <person name="Yoshinaga Y."/>
            <person name="Martin F.M."/>
            <person name="Grigoriev I.V."/>
            <person name="Hibbett D.S."/>
        </authorList>
    </citation>
    <scope>NUCLEOTIDE SEQUENCE [LARGE SCALE GENOMIC DNA]</scope>
    <source>
        <strain evidence="10 11">TUFC12733</strain>
    </source>
</reference>
<organism evidence="10 11">
    <name type="scientific">Calocera viscosa (strain TUFC12733)</name>
    <dbReference type="NCBI Taxonomy" id="1330018"/>
    <lineage>
        <taxon>Eukaryota</taxon>
        <taxon>Fungi</taxon>
        <taxon>Dikarya</taxon>
        <taxon>Basidiomycota</taxon>
        <taxon>Agaricomycotina</taxon>
        <taxon>Dacrymycetes</taxon>
        <taxon>Dacrymycetales</taxon>
        <taxon>Dacrymycetaceae</taxon>
        <taxon>Calocera</taxon>
    </lineage>
</organism>
<evidence type="ECO:0000256" key="7">
    <source>
        <dbReference type="RuleBase" id="RU361277"/>
    </source>
</evidence>
<proteinExistence type="inferred from homology"/>
<dbReference type="PROSITE" id="PS00059">
    <property type="entry name" value="ADH_ZINC"/>
    <property type="match status" value="1"/>
</dbReference>
<dbReference type="InterPro" id="IPR036291">
    <property type="entry name" value="NAD(P)-bd_dom_sf"/>
</dbReference>
<keyword evidence="4 7" id="KW-0862">Zinc</keyword>
<dbReference type="Proteomes" id="UP000076738">
    <property type="component" value="Unassembled WGS sequence"/>
</dbReference>
<accession>A0A167HLM4</accession>
<dbReference type="AlphaFoldDB" id="A0A167HLM4"/>
<dbReference type="Gene3D" id="3.40.50.720">
    <property type="entry name" value="NAD(P)-binding Rossmann-like Domain"/>
    <property type="match status" value="1"/>
</dbReference>
<evidence type="ECO:0000256" key="4">
    <source>
        <dbReference type="ARBA" id="ARBA00022833"/>
    </source>
</evidence>
<gene>
    <name evidence="10" type="ORF">CALVIDRAFT_521175</name>
</gene>
<dbReference type="EMBL" id="KV417318">
    <property type="protein sequence ID" value="KZO91758.1"/>
    <property type="molecule type" value="Genomic_DNA"/>
</dbReference>
<keyword evidence="6" id="KW-0520">NAD</keyword>
<feature type="domain" description="Alcohol dehydrogenase-like C-terminal" evidence="8">
    <location>
        <begin position="187"/>
        <end position="256"/>
    </location>
</feature>
<dbReference type="InterPro" id="IPR011032">
    <property type="entry name" value="GroES-like_sf"/>
</dbReference>
<dbReference type="Pfam" id="PF08240">
    <property type="entry name" value="ADH_N"/>
    <property type="match status" value="1"/>
</dbReference>
<dbReference type="SUPFAM" id="SSF51735">
    <property type="entry name" value="NAD(P)-binding Rossmann-fold domains"/>
    <property type="match status" value="1"/>
</dbReference>
<evidence type="ECO:0000256" key="5">
    <source>
        <dbReference type="ARBA" id="ARBA00023002"/>
    </source>
</evidence>
<dbReference type="SUPFAM" id="SSF50129">
    <property type="entry name" value="GroES-like"/>
    <property type="match status" value="1"/>
</dbReference>
<evidence type="ECO:0000259" key="8">
    <source>
        <dbReference type="Pfam" id="PF00107"/>
    </source>
</evidence>
<evidence type="ECO:0000313" key="11">
    <source>
        <dbReference type="Proteomes" id="UP000076738"/>
    </source>
</evidence>
<dbReference type="GO" id="GO:0008270">
    <property type="term" value="F:zinc ion binding"/>
    <property type="evidence" value="ECO:0007669"/>
    <property type="project" value="InterPro"/>
</dbReference>
<comment type="cofactor">
    <cofactor evidence="1 7">
        <name>Zn(2+)</name>
        <dbReference type="ChEBI" id="CHEBI:29105"/>
    </cofactor>
</comment>
<evidence type="ECO:0000256" key="3">
    <source>
        <dbReference type="ARBA" id="ARBA00022723"/>
    </source>
</evidence>
<dbReference type="InterPro" id="IPR013154">
    <property type="entry name" value="ADH-like_N"/>
</dbReference>
<protein>
    <submittedName>
        <fullName evidence="10">GroES-like protein</fullName>
    </submittedName>
</protein>
<dbReference type="CDD" id="cd08282">
    <property type="entry name" value="PFDH_like"/>
    <property type="match status" value="1"/>
</dbReference>
<evidence type="ECO:0000256" key="6">
    <source>
        <dbReference type="ARBA" id="ARBA00023027"/>
    </source>
</evidence>
<evidence type="ECO:0000256" key="2">
    <source>
        <dbReference type="ARBA" id="ARBA00008072"/>
    </source>
</evidence>